<dbReference type="GeneID" id="17304124"/>
<keyword evidence="3" id="KW-1185">Reference proteome</keyword>
<dbReference type="EMBL" id="JH992990">
    <property type="protein sequence ID" value="EKX47461.1"/>
    <property type="molecule type" value="Genomic_DNA"/>
</dbReference>
<evidence type="ECO:0000313" key="3">
    <source>
        <dbReference type="Proteomes" id="UP000011087"/>
    </source>
</evidence>
<proteinExistence type="predicted"/>
<name>L1JG36_GUITC</name>
<reference evidence="1 3" key="1">
    <citation type="journal article" date="2012" name="Nature">
        <title>Algal genomes reveal evolutionary mosaicism and the fate of nucleomorphs.</title>
        <authorList>
            <consortium name="DOE Joint Genome Institute"/>
            <person name="Curtis B.A."/>
            <person name="Tanifuji G."/>
            <person name="Burki F."/>
            <person name="Gruber A."/>
            <person name="Irimia M."/>
            <person name="Maruyama S."/>
            <person name="Arias M.C."/>
            <person name="Ball S.G."/>
            <person name="Gile G.H."/>
            <person name="Hirakawa Y."/>
            <person name="Hopkins J.F."/>
            <person name="Kuo A."/>
            <person name="Rensing S.A."/>
            <person name="Schmutz J."/>
            <person name="Symeonidi A."/>
            <person name="Elias M."/>
            <person name="Eveleigh R.J."/>
            <person name="Herman E.K."/>
            <person name="Klute M.J."/>
            <person name="Nakayama T."/>
            <person name="Obornik M."/>
            <person name="Reyes-Prieto A."/>
            <person name="Armbrust E.V."/>
            <person name="Aves S.J."/>
            <person name="Beiko R.G."/>
            <person name="Coutinho P."/>
            <person name="Dacks J.B."/>
            <person name="Durnford D.G."/>
            <person name="Fast N.M."/>
            <person name="Green B.R."/>
            <person name="Grisdale C.J."/>
            <person name="Hempel F."/>
            <person name="Henrissat B."/>
            <person name="Hoppner M.P."/>
            <person name="Ishida K."/>
            <person name="Kim E."/>
            <person name="Koreny L."/>
            <person name="Kroth P.G."/>
            <person name="Liu Y."/>
            <person name="Malik S.B."/>
            <person name="Maier U.G."/>
            <person name="McRose D."/>
            <person name="Mock T."/>
            <person name="Neilson J.A."/>
            <person name="Onodera N.T."/>
            <person name="Poole A.M."/>
            <person name="Pritham E.J."/>
            <person name="Richards T.A."/>
            <person name="Rocap G."/>
            <person name="Roy S.W."/>
            <person name="Sarai C."/>
            <person name="Schaack S."/>
            <person name="Shirato S."/>
            <person name="Slamovits C.H."/>
            <person name="Spencer D.F."/>
            <person name="Suzuki S."/>
            <person name="Worden A.Z."/>
            <person name="Zauner S."/>
            <person name="Barry K."/>
            <person name="Bell C."/>
            <person name="Bharti A.K."/>
            <person name="Crow J.A."/>
            <person name="Grimwood J."/>
            <person name="Kramer R."/>
            <person name="Lindquist E."/>
            <person name="Lucas S."/>
            <person name="Salamov A."/>
            <person name="McFadden G.I."/>
            <person name="Lane C.E."/>
            <person name="Keeling P.J."/>
            <person name="Gray M.W."/>
            <person name="Grigoriev I.V."/>
            <person name="Archibald J.M."/>
        </authorList>
    </citation>
    <scope>NUCLEOTIDE SEQUENCE</scope>
    <source>
        <strain evidence="1 3">CCMP2712</strain>
    </source>
</reference>
<evidence type="ECO:0000313" key="2">
    <source>
        <dbReference type="EnsemblProtists" id="EKX47461"/>
    </source>
</evidence>
<organism evidence="1">
    <name type="scientific">Guillardia theta (strain CCMP2712)</name>
    <name type="common">Cryptophyte</name>
    <dbReference type="NCBI Taxonomy" id="905079"/>
    <lineage>
        <taxon>Eukaryota</taxon>
        <taxon>Cryptophyceae</taxon>
        <taxon>Pyrenomonadales</taxon>
        <taxon>Geminigeraceae</taxon>
        <taxon>Guillardia</taxon>
    </lineage>
</organism>
<dbReference type="KEGG" id="gtt:GUITHDRAFT_106900"/>
<accession>L1JG36</accession>
<protein>
    <submittedName>
        <fullName evidence="1 2">Uncharacterized protein</fullName>
    </submittedName>
</protein>
<evidence type="ECO:0000313" key="1">
    <source>
        <dbReference type="EMBL" id="EKX47461.1"/>
    </source>
</evidence>
<reference evidence="2" key="3">
    <citation type="submission" date="2015-06" db="UniProtKB">
        <authorList>
            <consortium name="EnsemblProtists"/>
        </authorList>
    </citation>
    <scope>IDENTIFICATION</scope>
</reference>
<dbReference type="EnsemblProtists" id="EKX47461">
    <property type="protein sequence ID" value="EKX47461"/>
    <property type="gene ID" value="GUITHDRAFT_106900"/>
</dbReference>
<gene>
    <name evidence="1" type="ORF">GUITHDRAFT_106900</name>
</gene>
<reference evidence="3" key="2">
    <citation type="submission" date="2012-11" db="EMBL/GenBank/DDBJ databases">
        <authorList>
            <person name="Kuo A."/>
            <person name="Curtis B.A."/>
            <person name="Tanifuji G."/>
            <person name="Burki F."/>
            <person name="Gruber A."/>
            <person name="Irimia M."/>
            <person name="Maruyama S."/>
            <person name="Arias M.C."/>
            <person name="Ball S.G."/>
            <person name="Gile G.H."/>
            <person name="Hirakawa Y."/>
            <person name="Hopkins J.F."/>
            <person name="Rensing S.A."/>
            <person name="Schmutz J."/>
            <person name="Symeonidi A."/>
            <person name="Elias M."/>
            <person name="Eveleigh R.J."/>
            <person name="Herman E.K."/>
            <person name="Klute M.J."/>
            <person name="Nakayama T."/>
            <person name="Obornik M."/>
            <person name="Reyes-Prieto A."/>
            <person name="Armbrust E.V."/>
            <person name="Aves S.J."/>
            <person name="Beiko R.G."/>
            <person name="Coutinho P."/>
            <person name="Dacks J.B."/>
            <person name="Durnford D.G."/>
            <person name="Fast N.M."/>
            <person name="Green B.R."/>
            <person name="Grisdale C."/>
            <person name="Hempe F."/>
            <person name="Henrissat B."/>
            <person name="Hoppner M.P."/>
            <person name="Ishida K.-I."/>
            <person name="Kim E."/>
            <person name="Koreny L."/>
            <person name="Kroth P.G."/>
            <person name="Liu Y."/>
            <person name="Malik S.-B."/>
            <person name="Maier U.G."/>
            <person name="McRose D."/>
            <person name="Mock T."/>
            <person name="Neilson J.A."/>
            <person name="Onodera N.T."/>
            <person name="Poole A.M."/>
            <person name="Pritham E.J."/>
            <person name="Richards T.A."/>
            <person name="Rocap G."/>
            <person name="Roy S.W."/>
            <person name="Sarai C."/>
            <person name="Schaack S."/>
            <person name="Shirato S."/>
            <person name="Slamovits C.H."/>
            <person name="Spencer D.F."/>
            <person name="Suzuki S."/>
            <person name="Worden A.Z."/>
            <person name="Zauner S."/>
            <person name="Barry K."/>
            <person name="Bell C."/>
            <person name="Bharti A.K."/>
            <person name="Crow J.A."/>
            <person name="Grimwood J."/>
            <person name="Kramer R."/>
            <person name="Lindquist E."/>
            <person name="Lucas S."/>
            <person name="Salamov A."/>
            <person name="McFadden G.I."/>
            <person name="Lane C.E."/>
            <person name="Keeling P.J."/>
            <person name="Gray M.W."/>
            <person name="Grigoriev I.V."/>
            <person name="Archibald J.M."/>
        </authorList>
    </citation>
    <scope>NUCLEOTIDE SEQUENCE</scope>
    <source>
        <strain evidence="3">CCMP2712</strain>
    </source>
</reference>
<dbReference type="AlphaFoldDB" id="L1JG36"/>
<dbReference type="RefSeq" id="XP_005834441.1">
    <property type="nucleotide sequence ID" value="XM_005834384.1"/>
</dbReference>
<dbReference type="PaxDb" id="55529-EKX47461"/>
<dbReference type="HOGENOM" id="CLU_1771618_0_0_1"/>
<sequence>MLPLGGTSDPGGQPESKYVQDYFRALVWSPPVLGGRLQGTSSVYTSKDLEKIDRELDKAREEYMLLRQRWNVSIALGGLSLDDEKLNEAYKDALQKSLIPLVNDLRPGLPASTYPYYAKEVVVTLRRAAGEVESTSPRKTRKARLAF</sequence>
<dbReference type="Proteomes" id="UP000011087">
    <property type="component" value="Unassembled WGS sequence"/>
</dbReference>